<name>A0A0D7A8A8_9AGAR</name>
<evidence type="ECO:0000256" key="1">
    <source>
        <dbReference type="SAM" id="MobiDB-lite"/>
    </source>
</evidence>
<gene>
    <name evidence="2" type="ORF">FISHEDRAFT_74836</name>
</gene>
<dbReference type="OrthoDB" id="3151137at2759"/>
<dbReference type="AlphaFoldDB" id="A0A0D7A8A8"/>
<evidence type="ECO:0000313" key="3">
    <source>
        <dbReference type="Proteomes" id="UP000054144"/>
    </source>
</evidence>
<feature type="compositionally biased region" description="Polar residues" evidence="1">
    <location>
        <begin position="257"/>
        <end position="266"/>
    </location>
</feature>
<dbReference type="Proteomes" id="UP000054144">
    <property type="component" value="Unassembled WGS sequence"/>
</dbReference>
<reference evidence="2 3" key="1">
    <citation type="journal article" date="2015" name="Fungal Genet. Biol.">
        <title>Evolution of novel wood decay mechanisms in Agaricales revealed by the genome sequences of Fistulina hepatica and Cylindrobasidium torrendii.</title>
        <authorList>
            <person name="Floudas D."/>
            <person name="Held B.W."/>
            <person name="Riley R."/>
            <person name="Nagy L.G."/>
            <person name="Koehler G."/>
            <person name="Ransdell A.S."/>
            <person name="Younus H."/>
            <person name="Chow J."/>
            <person name="Chiniquy J."/>
            <person name="Lipzen A."/>
            <person name="Tritt A."/>
            <person name="Sun H."/>
            <person name="Haridas S."/>
            <person name="LaButti K."/>
            <person name="Ohm R.A."/>
            <person name="Kues U."/>
            <person name="Blanchette R.A."/>
            <person name="Grigoriev I.V."/>
            <person name="Minto R.E."/>
            <person name="Hibbett D.S."/>
        </authorList>
    </citation>
    <scope>NUCLEOTIDE SEQUENCE [LARGE SCALE GENOMIC DNA]</scope>
    <source>
        <strain evidence="2 3">ATCC 64428</strain>
    </source>
</reference>
<keyword evidence="3" id="KW-1185">Reference proteome</keyword>
<feature type="region of interest" description="Disordered" evidence="1">
    <location>
        <begin position="253"/>
        <end position="273"/>
    </location>
</feature>
<organism evidence="2 3">
    <name type="scientific">Fistulina hepatica ATCC 64428</name>
    <dbReference type="NCBI Taxonomy" id="1128425"/>
    <lineage>
        <taxon>Eukaryota</taxon>
        <taxon>Fungi</taxon>
        <taxon>Dikarya</taxon>
        <taxon>Basidiomycota</taxon>
        <taxon>Agaricomycotina</taxon>
        <taxon>Agaricomycetes</taxon>
        <taxon>Agaricomycetidae</taxon>
        <taxon>Agaricales</taxon>
        <taxon>Fistulinaceae</taxon>
        <taxon>Fistulina</taxon>
    </lineage>
</organism>
<dbReference type="EMBL" id="KN881964">
    <property type="protein sequence ID" value="KIY47252.1"/>
    <property type="molecule type" value="Genomic_DNA"/>
</dbReference>
<protein>
    <recommendedName>
        <fullName evidence="4">C2H2-type domain-containing protein</fullName>
    </recommendedName>
</protein>
<evidence type="ECO:0000313" key="2">
    <source>
        <dbReference type="EMBL" id="KIY47252.1"/>
    </source>
</evidence>
<sequence length="488" mass="55735">MSSSTSQIAAAQAILAKYNVILQQQLQLPVCMKCKCLFKPTTIGRHLQKIENMMVDNQDLKDALFALGANSDFPPLPTAVVPPYASVRIEPAWKCSLCPHITRNQTLRHRQQHLTTKHQGQGVLEEIQCQAFSKEVVFQVQTIANTPSVTVIRPRHTAPSTFDVPAEIAMLDTQPIRFDTNITNVNNRNVTPWLKTTGWHLFIGDHPVKPLLQWTDSPKVGEFNSLSVAVKAYFLHAYSLIDETDLLTKQLLDTPDPQATGTSNTPFHKHDQPTTLTDSYVPYATRLLAMLIRPSVEGFELDLPEDIEEAISQLKEADEQPTMDMIHDALFALWSSDWMITRQDKIVDPTVRFLAFATLLPGGGWKEPSDVTYILARFFYLMHLTFLYEMHRRGNVIKARTELAIWYTEKQNNSSFNSLSALQHRASHISLNTRGMPRLWFEDRTTFQIMHYKSHKLEWKQISELFAHIQAMTVEYFEKEILSVSLTD</sequence>
<evidence type="ECO:0008006" key="4">
    <source>
        <dbReference type="Google" id="ProtNLM"/>
    </source>
</evidence>
<accession>A0A0D7A8A8</accession>
<proteinExistence type="predicted"/>